<keyword evidence="3 8" id="KW-0349">Heme</keyword>
<gene>
    <name evidence="10" type="ORF">PSYICH_LOCUS8251</name>
</gene>
<dbReference type="PRINTS" id="PR00463">
    <property type="entry name" value="EP450I"/>
</dbReference>
<evidence type="ECO:0000256" key="2">
    <source>
        <dbReference type="ARBA" id="ARBA00010617"/>
    </source>
</evidence>
<dbReference type="InterPro" id="IPR001128">
    <property type="entry name" value="Cyt_P450"/>
</dbReference>
<dbReference type="InterPro" id="IPR036396">
    <property type="entry name" value="Cyt_P450_sf"/>
</dbReference>
<evidence type="ECO:0000256" key="9">
    <source>
        <dbReference type="RuleBase" id="RU000461"/>
    </source>
</evidence>
<keyword evidence="4 8" id="KW-0479">Metal-binding</keyword>
<evidence type="ECO:0008006" key="12">
    <source>
        <dbReference type="Google" id="ProtNLM"/>
    </source>
</evidence>
<dbReference type="InterPro" id="IPR017972">
    <property type="entry name" value="Cyt_P450_CS"/>
</dbReference>
<protein>
    <recommendedName>
        <fullName evidence="12">Cytochrome P450</fullName>
    </recommendedName>
</protein>
<accession>A0A9P0CSM1</accession>
<dbReference type="InterPro" id="IPR002401">
    <property type="entry name" value="Cyt_P450_E_grp-I"/>
</dbReference>
<dbReference type="InterPro" id="IPR050479">
    <property type="entry name" value="CYP11_CYP27_families"/>
</dbReference>
<dbReference type="Proteomes" id="UP001153636">
    <property type="component" value="Chromosome 22"/>
</dbReference>
<dbReference type="PROSITE" id="PS00086">
    <property type="entry name" value="CYTOCHROME_P450"/>
    <property type="match status" value="1"/>
</dbReference>
<dbReference type="AlphaFoldDB" id="A0A9P0CSM1"/>
<dbReference type="Gene3D" id="1.10.630.10">
    <property type="entry name" value="Cytochrome P450"/>
    <property type="match status" value="1"/>
</dbReference>
<evidence type="ECO:0000256" key="4">
    <source>
        <dbReference type="ARBA" id="ARBA00022723"/>
    </source>
</evidence>
<keyword evidence="7 9" id="KW-0503">Monooxygenase</keyword>
<evidence type="ECO:0000256" key="8">
    <source>
        <dbReference type="PIRSR" id="PIRSR602401-1"/>
    </source>
</evidence>
<evidence type="ECO:0000256" key="7">
    <source>
        <dbReference type="ARBA" id="ARBA00023033"/>
    </source>
</evidence>
<comment type="cofactor">
    <cofactor evidence="1 8">
        <name>heme</name>
        <dbReference type="ChEBI" id="CHEBI:30413"/>
    </cofactor>
</comment>
<dbReference type="PANTHER" id="PTHR24279:SF120">
    <property type="entry name" value="CYTOCHROME P450"/>
    <property type="match status" value="1"/>
</dbReference>
<feature type="binding site" description="axial binding residue" evidence="8">
    <location>
        <position position="403"/>
    </location>
    <ligand>
        <name>heme</name>
        <dbReference type="ChEBI" id="CHEBI:30413"/>
    </ligand>
    <ligandPart>
        <name>Fe</name>
        <dbReference type="ChEBI" id="CHEBI:18248"/>
    </ligandPart>
</feature>
<reference evidence="10" key="1">
    <citation type="submission" date="2022-01" db="EMBL/GenBank/DDBJ databases">
        <authorList>
            <person name="King R."/>
        </authorList>
    </citation>
    <scope>NUCLEOTIDE SEQUENCE</scope>
</reference>
<dbReference type="GO" id="GO:0016705">
    <property type="term" value="F:oxidoreductase activity, acting on paired donors, with incorporation or reduction of molecular oxygen"/>
    <property type="evidence" value="ECO:0007669"/>
    <property type="project" value="InterPro"/>
</dbReference>
<keyword evidence="6 8" id="KW-0408">Iron</keyword>
<keyword evidence="11" id="KW-1185">Reference proteome</keyword>
<comment type="similarity">
    <text evidence="2 9">Belongs to the cytochrome P450 family.</text>
</comment>
<proteinExistence type="inferred from homology"/>
<dbReference type="GO" id="GO:0005506">
    <property type="term" value="F:iron ion binding"/>
    <property type="evidence" value="ECO:0007669"/>
    <property type="project" value="InterPro"/>
</dbReference>
<name>A0A9P0CSM1_9CUCU</name>
<keyword evidence="5 9" id="KW-0560">Oxidoreductase</keyword>
<dbReference type="OrthoDB" id="3945418at2759"/>
<evidence type="ECO:0000313" key="10">
    <source>
        <dbReference type="EMBL" id="CAH1107564.1"/>
    </source>
</evidence>
<dbReference type="EMBL" id="OV651834">
    <property type="protein sequence ID" value="CAH1107564.1"/>
    <property type="molecule type" value="Genomic_DNA"/>
</dbReference>
<dbReference type="GO" id="GO:0020037">
    <property type="term" value="F:heme binding"/>
    <property type="evidence" value="ECO:0007669"/>
    <property type="project" value="InterPro"/>
</dbReference>
<dbReference type="Pfam" id="PF00067">
    <property type="entry name" value="p450"/>
    <property type="match status" value="1"/>
</dbReference>
<dbReference type="GO" id="GO:0004497">
    <property type="term" value="F:monooxygenase activity"/>
    <property type="evidence" value="ECO:0007669"/>
    <property type="project" value="UniProtKB-KW"/>
</dbReference>
<evidence type="ECO:0000256" key="1">
    <source>
        <dbReference type="ARBA" id="ARBA00001971"/>
    </source>
</evidence>
<evidence type="ECO:0000256" key="3">
    <source>
        <dbReference type="ARBA" id="ARBA00022617"/>
    </source>
</evidence>
<sequence>MLNSIKSFLDIPSPMSLPLLGHTYLFLPGGKYKSEKLTEAIKDISTKYGPIVRLKLGNTDIVVTTNADHTETLFRNEGIRPIRPPFPALYHYRKKTFNSVGVVPGNGEEWYRFRGGVNPLLKTSLINVYREQQEDVSRSFVNYLRNAVDDNYILYDTVEHLMNFAIEVTSLVCPGQRLRCISDEPAEQLKSASKDFMDGLYKTLIGPPIWKLFETDGYKQLKCSHQIIYRTIESYLKDFQKMYKTNPNFLKETNPFMYTLLSNKNLSQDDCNMLAIEVFLGGIDTTATTMAFTLHYLAQNESVQEKVRQNLSDDSYLKACIKETLRLRPTAGANSRFLPQDTVIGGYLIPKNTLVSAFSSITSHSEEYFKNADQYIPDRWLRNSNTAFHKFASLPFGYGPRMCPGKRLVENEMVILLREILKNFKLETDSAHIGMVYRMNRIAEKSINIKFLHTNH</sequence>
<evidence type="ECO:0000256" key="5">
    <source>
        <dbReference type="ARBA" id="ARBA00023002"/>
    </source>
</evidence>
<organism evidence="10 11">
    <name type="scientific">Psylliodes chrysocephalus</name>
    <dbReference type="NCBI Taxonomy" id="3402493"/>
    <lineage>
        <taxon>Eukaryota</taxon>
        <taxon>Metazoa</taxon>
        <taxon>Ecdysozoa</taxon>
        <taxon>Arthropoda</taxon>
        <taxon>Hexapoda</taxon>
        <taxon>Insecta</taxon>
        <taxon>Pterygota</taxon>
        <taxon>Neoptera</taxon>
        <taxon>Endopterygota</taxon>
        <taxon>Coleoptera</taxon>
        <taxon>Polyphaga</taxon>
        <taxon>Cucujiformia</taxon>
        <taxon>Chrysomeloidea</taxon>
        <taxon>Chrysomelidae</taxon>
        <taxon>Galerucinae</taxon>
        <taxon>Alticini</taxon>
        <taxon>Psylliodes</taxon>
    </lineage>
</organism>
<dbReference type="SUPFAM" id="SSF48264">
    <property type="entry name" value="Cytochrome P450"/>
    <property type="match status" value="1"/>
</dbReference>
<evidence type="ECO:0000313" key="11">
    <source>
        <dbReference type="Proteomes" id="UP001153636"/>
    </source>
</evidence>
<evidence type="ECO:0000256" key="6">
    <source>
        <dbReference type="ARBA" id="ARBA00023004"/>
    </source>
</evidence>
<dbReference type="PRINTS" id="PR00385">
    <property type="entry name" value="P450"/>
</dbReference>
<dbReference type="PANTHER" id="PTHR24279">
    <property type="entry name" value="CYTOCHROME P450"/>
    <property type="match status" value="1"/>
</dbReference>
<dbReference type="CDD" id="cd11054">
    <property type="entry name" value="CYP24A1-like"/>
    <property type="match status" value="1"/>
</dbReference>